<dbReference type="PANTHER" id="PTHR34610">
    <property type="entry name" value="SSL7007 PROTEIN"/>
    <property type="match status" value="1"/>
</dbReference>
<dbReference type="EMBL" id="JAFMPM010000008">
    <property type="protein sequence ID" value="MBO0614665.1"/>
    <property type="molecule type" value="Genomic_DNA"/>
</dbReference>
<dbReference type="AlphaFoldDB" id="A0A8B0SHB7"/>
<dbReference type="RefSeq" id="WP_207252376.1">
    <property type="nucleotide sequence ID" value="NZ_JAFMPM010000008.1"/>
</dbReference>
<reference evidence="2 4" key="1">
    <citation type="submission" date="2021-03" db="EMBL/GenBank/DDBJ databases">
        <title>Draft genome and methylome analysis of Thiotrix fructosivoruns ATCC 49748.</title>
        <authorList>
            <person name="Fomenkov A."/>
            <person name="Grabovich M.Y."/>
            <person name="Roberts R.J."/>
        </authorList>
    </citation>
    <scope>NUCLEOTIDE SEQUENCE [LARGE SCALE GENOMIC DNA]</scope>
    <source>
        <strain evidence="2 4">ATCC 49748</strain>
    </source>
</reference>
<dbReference type="SUPFAM" id="SSF88723">
    <property type="entry name" value="PIN domain-like"/>
    <property type="match status" value="1"/>
</dbReference>
<dbReference type="PANTHER" id="PTHR34610:SF3">
    <property type="entry name" value="SSL7007 PROTEIN"/>
    <property type="match status" value="1"/>
</dbReference>
<dbReference type="InterPro" id="IPR029060">
    <property type="entry name" value="PIN-like_dom_sf"/>
</dbReference>
<dbReference type="InterPro" id="IPR002716">
    <property type="entry name" value="PIN_dom"/>
</dbReference>
<evidence type="ECO:0000313" key="2">
    <source>
        <dbReference type="EMBL" id="MBO0614665.1"/>
    </source>
</evidence>
<keyword evidence="4" id="KW-1185">Reference proteome</keyword>
<name>A0A8B0SHB7_9GAMM</name>
<sequence length="144" mass="16373">MIVTLDTNVLLAALISANGASHFILNLILEEKIRLALSTSVVLEYDDVLKRPDIQALHRLSIADVDDIVDTLLLLARKHAIYYRLRPNLVDEGDNLIFECAFTSNSDYLITSNIRDFTHAEWRGAAFEVVTPSDFCKRWRSTHE</sequence>
<evidence type="ECO:0000259" key="1">
    <source>
        <dbReference type="Pfam" id="PF13470"/>
    </source>
</evidence>
<dbReference type="Pfam" id="PF13470">
    <property type="entry name" value="PIN_3"/>
    <property type="match status" value="1"/>
</dbReference>
<accession>A0A8B0SHB7</accession>
<evidence type="ECO:0000313" key="4">
    <source>
        <dbReference type="Proteomes" id="UP000664466"/>
    </source>
</evidence>
<dbReference type="NCBIfam" id="TIGR00305">
    <property type="entry name" value="putative toxin-antitoxin system toxin component, PIN family"/>
    <property type="match status" value="1"/>
</dbReference>
<reference evidence="3" key="2">
    <citation type="submission" date="2021-04" db="EMBL/GenBank/DDBJ databases">
        <title>Complete Genome and methylome analysis of Thiothrix fructosivorans ATCC 49748.</title>
        <authorList>
            <person name="Fomenkov A."/>
            <person name="Sun L."/>
            <person name="Vincze T."/>
            <person name="Grabovich M.Y."/>
            <person name="Roberts R.J."/>
        </authorList>
    </citation>
    <scope>NUCLEOTIDE SEQUENCE</scope>
    <source>
        <strain evidence="3">ATCC 49748</strain>
    </source>
</reference>
<organism evidence="3">
    <name type="scientific">Thiothrix fructosivorans</name>
    <dbReference type="NCBI Taxonomy" id="111770"/>
    <lineage>
        <taxon>Bacteria</taxon>
        <taxon>Pseudomonadati</taxon>
        <taxon>Pseudomonadota</taxon>
        <taxon>Gammaproteobacteria</taxon>
        <taxon>Thiotrichales</taxon>
        <taxon>Thiotrichaceae</taxon>
        <taxon>Thiothrix</taxon>
    </lineage>
</organism>
<dbReference type="EMBL" id="CP072748">
    <property type="protein sequence ID" value="QTX09488.1"/>
    <property type="molecule type" value="Genomic_DNA"/>
</dbReference>
<gene>
    <name evidence="3" type="ORF">J1836_012725</name>
    <name evidence="2" type="ORF">J1836_17335</name>
</gene>
<dbReference type="InterPro" id="IPR002850">
    <property type="entry name" value="PIN_toxin-like"/>
</dbReference>
<feature type="domain" description="PIN" evidence="1">
    <location>
        <begin position="3"/>
        <end position="115"/>
    </location>
</feature>
<evidence type="ECO:0000313" key="3">
    <source>
        <dbReference type="EMBL" id="QTX09488.1"/>
    </source>
</evidence>
<dbReference type="Proteomes" id="UP000664466">
    <property type="component" value="Unassembled WGS sequence"/>
</dbReference>
<protein>
    <submittedName>
        <fullName evidence="2 3">Toxin-antitoxin system toxin component, PIN family</fullName>
    </submittedName>
</protein>
<proteinExistence type="predicted"/>